<dbReference type="InterPro" id="IPR009545">
    <property type="entry name" value="Claudin-like"/>
</dbReference>
<dbReference type="AlphaFoldDB" id="A0A2G5SEN2"/>
<reference evidence="3" key="1">
    <citation type="submission" date="2017-10" db="EMBL/GenBank/DDBJ databases">
        <title>Rapid genome shrinkage in a self-fertile nematode reveals novel sperm competition proteins.</title>
        <authorList>
            <person name="Yin D."/>
            <person name="Schwarz E.M."/>
            <person name="Thomas C.G."/>
            <person name="Felde R.L."/>
            <person name="Korf I.F."/>
            <person name="Cutter A.D."/>
            <person name="Schartner C.M."/>
            <person name="Ralston E.J."/>
            <person name="Meyer B.J."/>
            <person name="Haag E.S."/>
        </authorList>
    </citation>
    <scope>NUCLEOTIDE SEQUENCE [LARGE SCALE GENOMIC DNA]</scope>
    <source>
        <strain evidence="3">JU1422</strain>
    </source>
</reference>
<comment type="caution">
    <text evidence="2">The sequence shown here is derived from an EMBL/GenBank/DDBJ whole genome shotgun (WGS) entry which is preliminary data.</text>
</comment>
<gene>
    <name evidence="2" type="ORF">B9Z55_027779</name>
</gene>
<dbReference type="Proteomes" id="UP000230233">
    <property type="component" value="Unassembled WGS sequence"/>
</dbReference>
<evidence type="ECO:0000313" key="2">
    <source>
        <dbReference type="EMBL" id="PIC13392.1"/>
    </source>
</evidence>
<keyword evidence="1" id="KW-0472">Membrane</keyword>
<dbReference type="PANTHER" id="PTHR34151:SF1">
    <property type="entry name" value="CASP-LIKE PROTEIN-RELATED"/>
    <property type="match status" value="1"/>
</dbReference>
<name>A0A2G5SEN2_9PELO</name>
<organism evidence="2 3">
    <name type="scientific">Caenorhabditis nigoni</name>
    <dbReference type="NCBI Taxonomy" id="1611254"/>
    <lineage>
        <taxon>Eukaryota</taxon>
        <taxon>Metazoa</taxon>
        <taxon>Ecdysozoa</taxon>
        <taxon>Nematoda</taxon>
        <taxon>Chromadorea</taxon>
        <taxon>Rhabditida</taxon>
        <taxon>Rhabditina</taxon>
        <taxon>Rhabditomorpha</taxon>
        <taxon>Rhabditoidea</taxon>
        <taxon>Rhabditidae</taxon>
        <taxon>Peloderinae</taxon>
        <taxon>Caenorhabditis</taxon>
    </lineage>
</organism>
<feature type="transmembrane region" description="Helical" evidence="1">
    <location>
        <begin position="50"/>
        <end position="68"/>
    </location>
</feature>
<evidence type="ECO:0000313" key="3">
    <source>
        <dbReference type="Proteomes" id="UP000230233"/>
    </source>
</evidence>
<accession>A0A2G5SEN2</accession>
<dbReference type="Pfam" id="PF06653">
    <property type="entry name" value="Claudin_3"/>
    <property type="match status" value="1"/>
</dbReference>
<proteinExistence type="predicted"/>
<feature type="transmembrane region" description="Helical" evidence="1">
    <location>
        <begin position="7"/>
        <end position="30"/>
    </location>
</feature>
<dbReference type="PANTHER" id="PTHR34151">
    <property type="entry name" value="PROTEIN CBG24195"/>
    <property type="match status" value="1"/>
</dbReference>
<evidence type="ECO:0000256" key="1">
    <source>
        <dbReference type="SAM" id="Phobius"/>
    </source>
</evidence>
<sequence length="161" mass="18000">MNWIMYVLGPLIISSFVAGGVGLFTQNWYIIDGKARGIIPWHSKVRDSEIPKMLLVFLMVIICSVNIIPDFRREVFKTGYTIRAVNYLGFLSFFAFGAVSFTTWPVISITNNINSIQEPYGIGYSPVFCAGSEILSLIILLISMYLAKAFRCCNQAPPIDA</sequence>
<keyword evidence="1" id="KW-0812">Transmembrane</keyword>
<keyword evidence="3" id="KW-1185">Reference proteome</keyword>
<protein>
    <submittedName>
        <fullName evidence="2">Uncharacterized protein</fullName>
    </submittedName>
</protein>
<feature type="transmembrane region" description="Helical" evidence="1">
    <location>
        <begin position="124"/>
        <end position="147"/>
    </location>
</feature>
<keyword evidence="1" id="KW-1133">Transmembrane helix</keyword>
<dbReference type="EMBL" id="PDUG01000013">
    <property type="protein sequence ID" value="PIC13392.1"/>
    <property type="molecule type" value="Genomic_DNA"/>
</dbReference>
<feature type="transmembrane region" description="Helical" evidence="1">
    <location>
        <begin position="80"/>
        <end position="104"/>
    </location>
</feature>
<dbReference type="OrthoDB" id="10437164at2759"/>